<reference evidence="2 5" key="3">
    <citation type="submission" date="2019-09" db="EMBL/GenBank/DDBJ databases">
        <title>Draft genome sequences of 48 bacterial type strains from the CCUG.</title>
        <authorList>
            <person name="Tunovic T."/>
            <person name="Pineiro-Iglesias B."/>
            <person name="Unosson C."/>
            <person name="Inganas E."/>
            <person name="Ohlen M."/>
            <person name="Cardew S."/>
            <person name="Jensie-Markopoulos S."/>
            <person name="Salva-Serra F."/>
            <person name="Jaen-Luchoro D."/>
            <person name="Karlsson R."/>
            <person name="Svensson-Stadler L."/>
            <person name="Chun J."/>
            <person name="Moore E."/>
        </authorList>
    </citation>
    <scope>NUCLEOTIDE SEQUENCE [LARGE SCALE GENOMIC DNA]</scope>
    <source>
        <strain evidence="2 5">CCUG 51522</strain>
    </source>
</reference>
<dbReference type="Pfam" id="PF16884">
    <property type="entry name" value="ADH_N_2"/>
    <property type="match status" value="1"/>
</dbReference>
<dbReference type="SMART" id="SM00829">
    <property type="entry name" value="PKS_ER"/>
    <property type="match status" value="1"/>
</dbReference>
<proteinExistence type="predicted"/>
<feature type="domain" description="Enoyl reductase (ER)" evidence="1">
    <location>
        <begin position="19"/>
        <end position="340"/>
    </location>
</feature>
<evidence type="ECO:0000313" key="5">
    <source>
        <dbReference type="Proteomes" id="UP000434925"/>
    </source>
</evidence>
<dbReference type="CDD" id="cd05288">
    <property type="entry name" value="PGDH"/>
    <property type="match status" value="1"/>
</dbReference>
<organism evidence="3 4">
    <name type="scientific">Pseudomonas lini</name>
    <dbReference type="NCBI Taxonomy" id="163011"/>
    <lineage>
        <taxon>Bacteria</taxon>
        <taxon>Pseudomonadati</taxon>
        <taxon>Pseudomonadota</taxon>
        <taxon>Gammaproteobacteria</taxon>
        <taxon>Pseudomonadales</taxon>
        <taxon>Pseudomonadaceae</taxon>
        <taxon>Pseudomonas</taxon>
    </lineage>
</organism>
<dbReference type="SUPFAM" id="SSF51735">
    <property type="entry name" value="NAD(P)-binding Rossmann-fold domains"/>
    <property type="match status" value="1"/>
</dbReference>
<dbReference type="Gene3D" id="3.40.50.720">
    <property type="entry name" value="NAD(P)-binding Rossmann-like Domain"/>
    <property type="match status" value="1"/>
</dbReference>
<dbReference type="InterPro" id="IPR013149">
    <property type="entry name" value="ADH-like_C"/>
</dbReference>
<dbReference type="PANTHER" id="PTHR43677">
    <property type="entry name" value="SHORT-CHAIN DEHYDROGENASE/REDUCTASE"/>
    <property type="match status" value="1"/>
</dbReference>
<dbReference type="EMBL" id="VZPO01000002">
    <property type="protein sequence ID" value="KAB0507154.1"/>
    <property type="molecule type" value="Genomic_DNA"/>
</dbReference>
<dbReference type="Proteomes" id="UP000434925">
    <property type="component" value="Unassembled WGS sequence"/>
</dbReference>
<dbReference type="Proteomes" id="UP000182814">
    <property type="component" value="Chromosome I"/>
</dbReference>
<dbReference type="InterPro" id="IPR051397">
    <property type="entry name" value="Zn-ADH-like_protein"/>
</dbReference>
<dbReference type="Gene3D" id="3.90.180.10">
    <property type="entry name" value="Medium-chain alcohol dehydrogenases, catalytic domain"/>
    <property type="match status" value="1"/>
</dbReference>
<gene>
    <name evidence="2" type="ORF">F7R14_04630</name>
    <name evidence="3" type="ORF">SAMN04490191_4278</name>
</gene>
<dbReference type="InterPro" id="IPR011032">
    <property type="entry name" value="GroES-like_sf"/>
</dbReference>
<dbReference type="RefSeq" id="WP_038983374.1">
    <property type="nucleotide sequence ID" value="NZ_JABTYG010000001.1"/>
</dbReference>
<dbReference type="EMBL" id="LT629746">
    <property type="protein sequence ID" value="SDT40021.1"/>
    <property type="molecule type" value="Genomic_DNA"/>
</dbReference>
<evidence type="ECO:0000313" key="2">
    <source>
        <dbReference type="EMBL" id="KAB0507154.1"/>
    </source>
</evidence>
<evidence type="ECO:0000313" key="4">
    <source>
        <dbReference type="Proteomes" id="UP000182814"/>
    </source>
</evidence>
<dbReference type="PATRIC" id="fig|163011.3.peg.1767"/>
<protein>
    <submittedName>
        <fullName evidence="2">NADP-dependent oxidoreductase</fullName>
    </submittedName>
</protein>
<dbReference type="SUPFAM" id="SSF50129">
    <property type="entry name" value="GroES-like"/>
    <property type="match status" value="1"/>
</dbReference>
<dbReference type="GO" id="GO:0016491">
    <property type="term" value="F:oxidoreductase activity"/>
    <property type="evidence" value="ECO:0007669"/>
    <property type="project" value="InterPro"/>
</dbReference>
<dbReference type="PANTHER" id="PTHR43677:SF3">
    <property type="entry name" value="PROSTAGLANDIN REDUCTASE 3"/>
    <property type="match status" value="1"/>
</dbReference>
<dbReference type="Pfam" id="PF00107">
    <property type="entry name" value="ADH_zinc_N"/>
    <property type="match status" value="1"/>
</dbReference>
<keyword evidence="4" id="KW-1185">Reference proteome</keyword>
<name>A0A0J6KHF4_9PSED</name>
<sequence>MTEQTRIVREVKLLGYNSGKLKAEHFAVVETAGAEPGPGQVLVRNRWFRVSISTRLMAEAGTEDVKGIPFPPLNPGDTLADGAIGEVVRAGPGAGLSVGSVVMHPLGWRDYAVVPAEQCRLIDSPVVDPAAWLGHGWTAYAALVKAIQVRPGDTAFVTSGAGAIGSMAGQIARLLGATRVIGTTSNQEKARWMQAELGYDAVVTRDGGSVREQLAKVAPDGIDVIVDMVGGEQLAAALEIARHGARCVLLGAVSAELNPHNATLKALVELDTFQLILRGVTMRGFSADEEAPEMFDAWIRQLADWQREGGIRTTHTMVKGLDQAPLALQEACAGHLKSLVLVELE</sequence>
<evidence type="ECO:0000259" key="1">
    <source>
        <dbReference type="SMART" id="SM00829"/>
    </source>
</evidence>
<dbReference type="InterPro" id="IPR020843">
    <property type="entry name" value="ER"/>
</dbReference>
<reference evidence="4" key="1">
    <citation type="submission" date="2016-10" db="EMBL/GenBank/DDBJ databases">
        <authorList>
            <person name="Varghese N."/>
            <person name="Submissions S."/>
        </authorList>
    </citation>
    <scope>NUCLEOTIDE SEQUENCE [LARGE SCALE GENOMIC DNA]</scope>
    <source>
        <strain evidence="4">BS3782</strain>
    </source>
</reference>
<accession>A0A0J6KHF4</accession>
<dbReference type="AlphaFoldDB" id="A0A0J6KHF4"/>
<evidence type="ECO:0000313" key="3">
    <source>
        <dbReference type="EMBL" id="SDT40021.1"/>
    </source>
</evidence>
<reference evidence="3" key="2">
    <citation type="submission" date="2016-10" db="EMBL/GenBank/DDBJ databases">
        <authorList>
            <person name="de Groot N.N."/>
        </authorList>
    </citation>
    <scope>NUCLEOTIDE SEQUENCE [LARGE SCALE GENOMIC DNA]</scope>
    <source>
        <strain evidence="3">BS3782</strain>
    </source>
</reference>
<dbReference type="InterPro" id="IPR041694">
    <property type="entry name" value="ADH_N_2"/>
</dbReference>
<dbReference type="InterPro" id="IPR036291">
    <property type="entry name" value="NAD(P)-bd_dom_sf"/>
</dbReference>